<dbReference type="EMBL" id="JAIWYP010000082">
    <property type="protein sequence ID" value="KAH3690048.1"/>
    <property type="molecule type" value="Genomic_DNA"/>
</dbReference>
<accession>A0A9D3Y152</accession>
<evidence type="ECO:0000313" key="1">
    <source>
        <dbReference type="EMBL" id="KAH3690048.1"/>
    </source>
</evidence>
<reference evidence="1" key="2">
    <citation type="submission" date="2020-11" db="EMBL/GenBank/DDBJ databases">
        <authorList>
            <person name="McCartney M.A."/>
            <person name="Auch B."/>
            <person name="Kono T."/>
            <person name="Mallez S."/>
            <person name="Becker A."/>
            <person name="Gohl D.M."/>
            <person name="Silverstein K.A.T."/>
            <person name="Koren S."/>
            <person name="Bechman K.B."/>
            <person name="Herman A."/>
            <person name="Abrahante J.E."/>
            <person name="Garbe J."/>
        </authorList>
    </citation>
    <scope>NUCLEOTIDE SEQUENCE</scope>
    <source>
        <strain evidence="1">Duluth1</strain>
        <tissue evidence="1">Whole animal</tissue>
    </source>
</reference>
<evidence type="ECO:0000313" key="2">
    <source>
        <dbReference type="Proteomes" id="UP000828390"/>
    </source>
</evidence>
<dbReference type="AlphaFoldDB" id="A0A9D3Y152"/>
<protein>
    <submittedName>
        <fullName evidence="1">Uncharacterized protein</fullName>
    </submittedName>
</protein>
<organism evidence="1 2">
    <name type="scientific">Dreissena polymorpha</name>
    <name type="common">Zebra mussel</name>
    <name type="synonym">Mytilus polymorpha</name>
    <dbReference type="NCBI Taxonomy" id="45954"/>
    <lineage>
        <taxon>Eukaryota</taxon>
        <taxon>Metazoa</taxon>
        <taxon>Spiralia</taxon>
        <taxon>Lophotrochozoa</taxon>
        <taxon>Mollusca</taxon>
        <taxon>Bivalvia</taxon>
        <taxon>Autobranchia</taxon>
        <taxon>Heteroconchia</taxon>
        <taxon>Euheterodonta</taxon>
        <taxon>Imparidentia</taxon>
        <taxon>Neoheterodontei</taxon>
        <taxon>Myida</taxon>
        <taxon>Dreissenoidea</taxon>
        <taxon>Dreissenidae</taxon>
        <taxon>Dreissena</taxon>
    </lineage>
</organism>
<reference evidence="1" key="1">
    <citation type="journal article" date="2019" name="bioRxiv">
        <title>The Genome of the Zebra Mussel, Dreissena polymorpha: A Resource for Invasive Species Research.</title>
        <authorList>
            <person name="McCartney M.A."/>
            <person name="Auch B."/>
            <person name="Kono T."/>
            <person name="Mallez S."/>
            <person name="Zhang Y."/>
            <person name="Obille A."/>
            <person name="Becker A."/>
            <person name="Abrahante J.E."/>
            <person name="Garbe J."/>
            <person name="Badalamenti J.P."/>
            <person name="Herman A."/>
            <person name="Mangelson H."/>
            <person name="Liachko I."/>
            <person name="Sullivan S."/>
            <person name="Sone E.D."/>
            <person name="Koren S."/>
            <person name="Silverstein K.A.T."/>
            <person name="Beckman K.B."/>
            <person name="Gohl D.M."/>
        </authorList>
    </citation>
    <scope>NUCLEOTIDE SEQUENCE</scope>
    <source>
        <strain evidence="1">Duluth1</strain>
        <tissue evidence="1">Whole animal</tissue>
    </source>
</reference>
<keyword evidence="2" id="KW-1185">Reference proteome</keyword>
<comment type="caution">
    <text evidence="1">The sequence shown here is derived from an EMBL/GenBank/DDBJ whole genome shotgun (WGS) entry which is preliminary data.</text>
</comment>
<sequence>MITIIKISQFVSTREPVFNEIQDACDEIVEEHKLRILKEMQLSKFGSKEDCLDFENEHVLPSVPQSASNFTFVIHLVITNEANTVWTTPDQVFLSSVRPCAKTNSLTAASSKSTDAKGKTDCGDKSINMGVSNKSIGLSYDVTDSKDQTVAL</sequence>
<proteinExistence type="predicted"/>
<name>A0A9D3Y152_DREPO</name>
<dbReference type="Proteomes" id="UP000828390">
    <property type="component" value="Unassembled WGS sequence"/>
</dbReference>
<gene>
    <name evidence="1" type="ORF">DPMN_191795</name>
</gene>